<dbReference type="InParanoid" id="J4GAV1"/>
<dbReference type="HOGENOM" id="CLU_3368485_0_0_1"/>
<dbReference type="RefSeq" id="XP_012183351.1">
    <property type="nucleotide sequence ID" value="XM_012327961.1"/>
</dbReference>
<dbReference type="AlphaFoldDB" id="J4GAV1"/>
<dbReference type="GeneID" id="24098979"/>
<keyword evidence="3" id="KW-1185">Reference proteome</keyword>
<proteinExistence type="predicted"/>
<evidence type="ECO:0000313" key="2">
    <source>
        <dbReference type="EMBL" id="CCM04068.1"/>
    </source>
</evidence>
<accession>J4GAV1</accession>
<sequence length="35" mass="3781">MSGGESPVEYLAKEPTDERPQVLILQRGGPDPGTR</sequence>
<reference evidence="2 3" key="1">
    <citation type="journal article" date="2012" name="Appl. Environ. Microbiol.">
        <title>Short-read sequencing for genomic analysis of the brown rot fungus Fibroporia radiculosa.</title>
        <authorList>
            <person name="Tang J.D."/>
            <person name="Perkins A.D."/>
            <person name="Sonstegard T.S."/>
            <person name="Schroeder S.G."/>
            <person name="Burgess S.C."/>
            <person name="Diehl S.V."/>
        </authorList>
    </citation>
    <scope>NUCLEOTIDE SEQUENCE [LARGE SCALE GENOMIC DNA]</scope>
    <source>
        <strain evidence="2 3">TFFH 294</strain>
    </source>
</reference>
<evidence type="ECO:0000313" key="3">
    <source>
        <dbReference type="Proteomes" id="UP000006352"/>
    </source>
</evidence>
<feature type="region of interest" description="Disordered" evidence="1">
    <location>
        <begin position="1"/>
        <end position="35"/>
    </location>
</feature>
<feature type="compositionally biased region" description="Basic and acidic residues" evidence="1">
    <location>
        <begin position="11"/>
        <end position="20"/>
    </location>
</feature>
<organism evidence="2 3">
    <name type="scientific">Fibroporia radiculosa</name>
    <dbReference type="NCBI Taxonomy" id="599839"/>
    <lineage>
        <taxon>Eukaryota</taxon>
        <taxon>Fungi</taxon>
        <taxon>Dikarya</taxon>
        <taxon>Basidiomycota</taxon>
        <taxon>Agaricomycotina</taxon>
        <taxon>Agaricomycetes</taxon>
        <taxon>Polyporales</taxon>
        <taxon>Fibroporiaceae</taxon>
        <taxon>Fibroporia</taxon>
    </lineage>
</organism>
<gene>
    <name evidence="2" type="ORF">FIBRA_06227</name>
</gene>
<dbReference type="EMBL" id="HE797141">
    <property type="protein sequence ID" value="CCM04068.1"/>
    <property type="molecule type" value="Genomic_DNA"/>
</dbReference>
<evidence type="ECO:0000256" key="1">
    <source>
        <dbReference type="SAM" id="MobiDB-lite"/>
    </source>
</evidence>
<dbReference type="Proteomes" id="UP000006352">
    <property type="component" value="Unassembled WGS sequence"/>
</dbReference>
<name>J4GAV1_9APHY</name>
<protein>
    <submittedName>
        <fullName evidence="2">Uncharacterized protein</fullName>
    </submittedName>
</protein>